<dbReference type="Proteomes" id="UP001152797">
    <property type="component" value="Unassembled WGS sequence"/>
</dbReference>
<evidence type="ECO:0000313" key="9">
    <source>
        <dbReference type="Proteomes" id="UP001152797"/>
    </source>
</evidence>
<keyword evidence="9" id="KW-1185">Reference proteome</keyword>
<accession>A0A9P1DGD7</accession>
<keyword evidence="4" id="KW-0067">ATP-binding</keyword>
<dbReference type="Gene3D" id="2.60.120.620">
    <property type="entry name" value="q2cbj1_9rhob like domain"/>
    <property type="match status" value="1"/>
</dbReference>
<evidence type="ECO:0000256" key="2">
    <source>
        <dbReference type="ARBA" id="ARBA00022801"/>
    </source>
</evidence>
<keyword evidence="2" id="KW-0378">Hydrolase</keyword>
<dbReference type="FunFam" id="3.40.50.300:FF:000326">
    <property type="entry name" value="P-loop containing nucleoside triphosphate hydrolase"/>
    <property type="match status" value="1"/>
</dbReference>
<dbReference type="PANTHER" id="PTHR10887:SF495">
    <property type="entry name" value="HELICASE SENATAXIN ISOFORM X1-RELATED"/>
    <property type="match status" value="1"/>
</dbReference>
<evidence type="ECO:0000256" key="1">
    <source>
        <dbReference type="ARBA" id="ARBA00022741"/>
    </source>
</evidence>
<evidence type="ECO:0000256" key="3">
    <source>
        <dbReference type="ARBA" id="ARBA00022806"/>
    </source>
</evidence>
<reference evidence="7" key="1">
    <citation type="submission" date="2022-10" db="EMBL/GenBank/DDBJ databases">
        <authorList>
            <person name="Chen Y."/>
            <person name="Dougan E. K."/>
            <person name="Chan C."/>
            <person name="Rhodes N."/>
            <person name="Thang M."/>
        </authorList>
    </citation>
    <scope>NUCLEOTIDE SEQUENCE</scope>
</reference>
<feature type="domain" description="DNA2/NAM7 helicase-like C-terminal" evidence="6">
    <location>
        <begin position="122"/>
        <end position="323"/>
    </location>
</feature>
<gene>
    <name evidence="7" type="ORF">C1SCF055_LOCUS34332</name>
</gene>
<evidence type="ECO:0000259" key="6">
    <source>
        <dbReference type="Pfam" id="PF13087"/>
    </source>
</evidence>
<name>A0A9P1DGD7_9DINO</name>
<dbReference type="Pfam" id="PF13087">
    <property type="entry name" value="AAA_12"/>
    <property type="match status" value="1"/>
</dbReference>
<dbReference type="GO" id="GO:0005524">
    <property type="term" value="F:ATP binding"/>
    <property type="evidence" value="ECO:0007669"/>
    <property type="project" value="UniProtKB-KW"/>
</dbReference>
<dbReference type="EMBL" id="CAMXCT030004423">
    <property type="protein sequence ID" value="CAL4796254.1"/>
    <property type="molecule type" value="Genomic_DNA"/>
</dbReference>
<evidence type="ECO:0000313" key="8">
    <source>
        <dbReference type="EMBL" id="CAL1162317.1"/>
    </source>
</evidence>
<dbReference type="InterPro" id="IPR041677">
    <property type="entry name" value="DNA2/NAM7_AAA_11"/>
</dbReference>
<protein>
    <submittedName>
        <fullName evidence="7">Uncharacterized protein</fullName>
    </submittedName>
</protein>
<dbReference type="CDD" id="cd18808">
    <property type="entry name" value="SF1_C_Upf1"/>
    <property type="match status" value="1"/>
</dbReference>
<reference evidence="8" key="2">
    <citation type="submission" date="2024-04" db="EMBL/GenBank/DDBJ databases">
        <authorList>
            <person name="Chen Y."/>
            <person name="Shah S."/>
            <person name="Dougan E. K."/>
            <person name="Thang M."/>
            <person name="Chan C."/>
        </authorList>
    </citation>
    <scope>NUCLEOTIDE SEQUENCE [LARGE SCALE GENOMIC DNA]</scope>
</reference>
<dbReference type="InterPro" id="IPR027417">
    <property type="entry name" value="P-loop_NTPase"/>
</dbReference>
<keyword evidence="1" id="KW-0547">Nucleotide-binding</keyword>
<dbReference type="Pfam" id="PF13086">
    <property type="entry name" value="AAA_11"/>
    <property type="match status" value="1"/>
</dbReference>
<proteinExistence type="predicted"/>
<keyword evidence="3" id="KW-0347">Helicase</keyword>
<organism evidence="7">
    <name type="scientific">Cladocopium goreaui</name>
    <dbReference type="NCBI Taxonomy" id="2562237"/>
    <lineage>
        <taxon>Eukaryota</taxon>
        <taxon>Sar</taxon>
        <taxon>Alveolata</taxon>
        <taxon>Dinophyceae</taxon>
        <taxon>Suessiales</taxon>
        <taxon>Symbiodiniaceae</taxon>
        <taxon>Cladocopium</taxon>
    </lineage>
</organism>
<dbReference type="GO" id="GO:0016787">
    <property type="term" value="F:hydrolase activity"/>
    <property type="evidence" value="ECO:0007669"/>
    <property type="project" value="UniProtKB-KW"/>
</dbReference>
<evidence type="ECO:0000256" key="4">
    <source>
        <dbReference type="ARBA" id="ARBA00022840"/>
    </source>
</evidence>
<dbReference type="EMBL" id="CAMXCT020004423">
    <property type="protein sequence ID" value="CAL1162317.1"/>
    <property type="molecule type" value="Genomic_DNA"/>
</dbReference>
<dbReference type="OrthoDB" id="6513042at2759"/>
<dbReference type="AlphaFoldDB" id="A0A9P1DGD7"/>
<dbReference type="InterPro" id="IPR041679">
    <property type="entry name" value="DNA2/NAM7-like_C"/>
</dbReference>
<dbReference type="InterPro" id="IPR047187">
    <property type="entry name" value="SF1_C_Upf1"/>
</dbReference>
<evidence type="ECO:0000313" key="7">
    <source>
        <dbReference type="EMBL" id="CAI4008942.1"/>
    </source>
</evidence>
<comment type="caution">
    <text evidence="7">The sequence shown here is derived from an EMBL/GenBank/DDBJ whole genome shotgun (WGS) entry which is preliminary data.</text>
</comment>
<dbReference type="GO" id="GO:0004386">
    <property type="term" value="F:helicase activity"/>
    <property type="evidence" value="ECO:0007669"/>
    <property type="project" value="UniProtKB-KW"/>
</dbReference>
<dbReference type="PANTHER" id="PTHR10887">
    <property type="entry name" value="DNA2/NAM7 HELICASE FAMILY"/>
    <property type="match status" value="1"/>
</dbReference>
<feature type="domain" description="DNA2/NAM7 helicase helicase" evidence="5">
    <location>
        <begin position="34"/>
        <end position="113"/>
    </location>
</feature>
<evidence type="ECO:0000259" key="5">
    <source>
        <dbReference type="Pfam" id="PF13086"/>
    </source>
</evidence>
<dbReference type="SUPFAM" id="SSF52540">
    <property type="entry name" value="P-loop containing nucleoside triphosphate hydrolases"/>
    <property type="match status" value="1"/>
</dbReference>
<dbReference type="InterPro" id="IPR045055">
    <property type="entry name" value="DNA2/NAM7-like"/>
</dbReference>
<dbReference type="GO" id="GO:0005694">
    <property type="term" value="C:chromosome"/>
    <property type="evidence" value="ECO:0007669"/>
    <property type="project" value="UniProtKB-ARBA"/>
</dbReference>
<dbReference type="Gene3D" id="3.40.50.300">
    <property type="entry name" value="P-loop containing nucleotide triphosphate hydrolases"/>
    <property type="match status" value="2"/>
</dbReference>
<dbReference type="EMBL" id="CAMXCT010004423">
    <property type="protein sequence ID" value="CAI4008942.1"/>
    <property type="molecule type" value="Genomic_DNA"/>
</dbReference>
<sequence length="585" mass="66945">MTRVGPGAHSDIRKAYALREQIDRRLAGCDAPDHNKREEEKDAVLSLARIIFSTLAMAGSRDMVGCPEDFDTVLVDEACQGVELSTLIPLKLGCRRLILIGDPNQLPATVFSELLAQDYSNYARSLFQRLQVTHYKVNMLNTQYRMHPAISRFPSENFYDGSLLDHLDWKAFEAKNPTKWSHIPCFAPVAFFNIAGKMSQGSKSYANEEEAEFIVNMVSVLQSLFPDQDWRRKIGVISPYAEQVRLLKAMFKEKYGIKSIHDPCPVEVNTVDGFQGNEKDCIIVSLVREAIQRSNSVGFLADRRRMNVAFTRARMNLWVVGNANFLSVNADWEDFIEKVQAEPPKDRPRDSYVLRVVKPFGDWLQRYYKTWKARNQPEASQDTDAFLEAASKPLLINHEELEELRIKEAEQRRIANEIEEDLSDEEVMDSLKRKVEDRGEDFVDETETPASCLRGTEIRSANGKSLGESRQMENLITVELAKELRDSFDDLFRGKFPTGIYPDEWHWREGISKPEKFREIVNAWKSSDLVASVACSANIAAVAAKLMGWSGVRLGQDDVRAVWVIIRIPRHLLHFFRNSWEEVEK</sequence>